<feature type="compositionally biased region" description="Low complexity" evidence="1">
    <location>
        <begin position="410"/>
        <end position="419"/>
    </location>
</feature>
<dbReference type="EMBL" id="WTXG01000239">
    <property type="protein sequence ID" value="KAI0290198.1"/>
    <property type="molecule type" value="Genomic_DNA"/>
</dbReference>
<sequence length="599" mass="65287">MAAPDRARQASLSLPLSGSSVQAAGTWSHNIPHTEQDAHLIHTPLQNPVSFYPHTLRPILKPGNTTLDSQFQLNASHVQKPLSLVPRCEMRGKCPNLPCCPGFPSHTPIRMSSDTELSSRIDAYEPRGSVHHSLKRESPRECDRRPSPPTDSDDEDPFYFDSILSSPPAKKRDDSPRNTLSSSVLRRASIVPVDPTATPAPHRFSLLRERASEETIFVQEICDAEGRRWSLRVPASGLPEDMVHMLEELENLALELGQALPRIVVTCSAEFSLSLRQMESDTTPKSSELLHPPTTVNENLECDLSSGRPPAKEKCRLIKHEVCEEIAKPSATSSVTASSSSQQSLACIYLPELAPEFLSGSSTSPIMHPVDDSHSRPSPAMQSPRQRAFFSALREPARSTPSGIARRLATRPGTETTAAPPAPPPSSKSKSRIPMKSALPILKAKSSAVPGSRARTFSEPKSPSLRAPPSDRDRAPPLLKYDGRPTTTLSWSLPGSTRAHTSAHTSSTSAAVHKPPPAHSQPNEGGQHVDALHSIPPTLASASAPSSARKLKHFFRRPPVRSASDPPRPESEVIPAPREMVERRMPRLPSARDLLKRLT</sequence>
<evidence type="ECO:0000256" key="1">
    <source>
        <dbReference type="SAM" id="MobiDB-lite"/>
    </source>
</evidence>
<reference evidence="2" key="1">
    <citation type="journal article" date="2022" name="New Phytol.">
        <title>Evolutionary transition to the ectomycorrhizal habit in the genomes of a hyperdiverse lineage of mushroom-forming fungi.</title>
        <authorList>
            <person name="Looney B."/>
            <person name="Miyauchi S."/>
            <person name="Morin E."/>
            <person name="Drula E."/>
            <person name="Courty P.E."/>
            <person name="Kohler A."/>
            <person name="Kuo A."/>
            <person name="LaButti K."/>
            <person name="Pangilinan J."/>
            <person name="Lipzen A."/>
            <person name="Riley R."/>
            <person name="Andreopoulos W."/>
            <person name="He G."/>
            <person name="Johnson J."/>
            <person name="Nolan M."/>
            <person name="Tritt A."/>
            <person name="Barry K.W."/>
            <person name="Grigoriev I.V."/>
            <person name="Nagy L.G."/>
            <person name="Hibbett D."/>
            <person name="Henrissat B."/>
            <person name="Matheny P.B."/>
            <person name="Labbe J."/>
            <person name="Martin F.M."/>
        </authorList>
    </citation>
    <scope>NUCLEOTIDE SEQUENCE</scope>
    <source>
        <strain evidence="2">BPL690</strain>
    </source>
</reference>
<protein>
    <submittedName>
        <fullName evidence="2">Uncharacterized protein</fullName>
    </submittedName>
</protein>
<feature type="region of interest" description="Disordered" evidence="1">
    <location>
        <begin position="124"/>
        <end position="183"/>
    </location>
</feature>
<gene>
    <name evidence="2" type="ORF">B0F90DRAFT_1787769</name>
</gene>
<feature type="compositionally biased region" description="Basic residues" evidence="1">
    <location>
        <begin position="549"/>
        <end position="559"/>
    </location>
</feature>
<feature type="compositionally biased region" description="Polar residues" evidence="1">
    <location>
        <begin position="485"/>
        <end position="495"/>
    </location>
</feature>
<feature type="region of interest" description="Disordered" evidence="1">
    <location>
        <begin position="364"/>
        <end position="599"/>
    </location>
</feature>
<keyword evidence="3" id="KW-1185">Reference proteome</keyword>
<evidence type="ECO:0000313" key="2">
    <source>
        <dbReference type="EMBL" id="KAI0290198.1"/>
    </source>
</evidence>
<name>A0AAD4LUP4_9AGAM</name>
<evidence type="ECO:0000313" key="3">
    <source>
        <dbReference type="Proteomes" id="UP001203297"/>
    </source>
</evidence>
<organism evidence="2 3">
    <name type="scientific">Multifurca ochricompacta</name>
    <dbReference type="NCBI Taxonomy" id="376703"/>
    <lineage>
        <taxon>Eukaryota</taxon>
        <taxon>Fungi</taxon>
        <taxon>Dikarya</taxon>
        <taxon>Basidiomycota</taxon>
        <taxon>Agaricomycotina</taxon>
        <taxon>Agaricomycetes</taxon>
        <taxon>Russulales</taxon>
        <taxon>Russulaceae</taxon>
        <taxon>Multifurca</taxon>
    </lineage>
</organism>
<feature type="compositionally biased region" description="Low complexity" evidence="1">
    <location>
        <begin position="496"/>
        <end position="511"/>
    </location>
</feature>
<accession>A0AAD4LUP4</accession>
<dbReference type="Proteomes" id="UP001203297">
    <property type="component" value="Unassembled WGS sequence"/>
</dbReference>
<dbReference type="AlphaFoldDB" id="A0AAD4LUP4"/>
<comment type="caution">
    <text evidence="2">The sequence shown here is derived from an EMBL/GenBank/DDBJ whole genome shotgun (WGS) entry which is preliminary data.</text>
</comment>
<feature type="compositionally biased region" description="Basic and acidic residues" evidence="1">
    <location>
        <begin position="135"/>
        <end position="146"/>
    </location>
</feature>
<proteinExistence type="predicted"/>